<name>A0AAD9L4W6_RIDPI</name>
<evidence type="ECO:0000256" key="1">
    <source>
        <dbReference type="SAM" id="MobiDB-lite"/>
    </source>
</evidence>
<sequence length="78" mass="8922">MTGVDNGNWRNSERAKPATNMIRERRRLWQSQTLTTSLQRQLQISSRLLSAEAAKEESADTGDEYHSIIKDTEKDKGD</sequence>
<organism evidence="2 3">
    <name type="scientific">Ridgeia piscesae</name>
    <name type="common">Tubeworm</name>
    <dbReference type="NCBI Taxonomy" id="27915"/>
    <lineage>
        <taxon>Eukaryota</taxon>
        <taxon>Metazoa</taxon>
        <taxon>Spiralia</taxon>
        <taxon>Lophotrochozoa</taxon>
        <taxon>Annelida</taxon>
        <taxon>Polychaeta</taxon>
        <taxon>Sedentaria</taxon>
        <taxon>Canalipalpata</taxon>
        <taxon>Sabellida</taxon>
        <taxon>Siboglinidae</taxon>
        <taxon>Ridgeia</taxon>
    </lineage>
</organism>
<evidence type="ECO:0000313" key="3">
    <source>
        <dbReference type="Proteomes" id="UP001209878"/>
    </source>
</evidence>
<accession>A0AAD9L4W6</accession>
<gene>
    <name evidence="2" type="ORF">NP493_330g04055</name>
</gene>
<comment type="caution">
    <text evidence="2">The sequence shown here is derived from an EMBL/GenBank/DDBJ whole genome shotgun (WGS) entry which is preliminary data.</text>
</comment>
<keyword evidence="3" id="KW-1185">Reference proteome</keyword>
<feature type="region of interest" description="Disordered" evidence="1">
    <location>
        <begin position="55"/>
        <end position="78"/>
    </location>
</feature>
<reference evidence="2" key="1">
    <citation type="journal article" date="2023" name="Mol. Biol. Evol.">
        <title>Third-Generation Sequencing Reveals the Adaptive Role of the Epigenome in Three Deep-Sea Polychaetes.</title>
        <authorList>
            <person name="Perez M."/>
            <person name="Aroh O."/>
            <person name="Sun Y."/>
            <person name="Lan Y."/>
            <person name="Juniper S.K."/>
            <person name="Young C.R."/>
            <person name="Angers B."/>
            <person name="Qian P.Y."/>
        </authorList>
    </citation>
    <scope>NUCLEOTIDE SEQUENCE</scope>
    <source>
        <strain evidence="2">R07B-5</strain>
    </source>
</reference>
<feature type="region of interest" description="Disordered" evidence="1">
    <location>
        <begin position="1"/>
        <end position="22"/>
    </location>
</feature>
<dbReference type="AlphaFoldDB" id="A0AAD9L4W6"/>
<proteinExistence type="predicted"/>
<evidence type="ECO:0000313" key="2">
    <source>
        <dbReference type="EMBL" id="KAK2182961.1"/>
    </source>
</evidence>
<protein>
    <submittedName>
        <fullName evidence="2">Uncharacterized protein</fullName>
    </submittedName>
</protein>
<dbReference type="Proteomes" id="UP001209878">
    <property type="component" value="Unassembled WGS sequence"/>
</dbReference>
<dbReference type="EMBL" id="JAODUO010000330">
    <property type="protein sequence ID" value="KAK2182961.1"/>
    <property type="molecule type" value="Genomic_DNA"/>
</dbReference>